<comment type="caution">
    <text evidence="4">The sequence shown here is derived from an EMBL/GenBank/DDBJ whole genome shotgun (WGS) entry which is preliminary data.</text>
</comment>
<feature type="DNA-binding region" description="H-T-H motif" evidence="2">
    <location>
        <begin position="27"/>
        <end position="46"/>
    </location>
</feature>
<reference evidence="4" key="2">
    <citation type="journal article" date="2021" name="PeerJ">
        <title>Extensive microbial diversity within the chicken gut microbiome revealed by metagenomics and culture.</title>
        <authorList>
            <person name="Gilroy R."/>
            <person name="Ravi A."/>
            <person name="Getino M."/>
            <person name="Pursley I."/>
            <person name="Horton D.L."/>
            <person name="Alikhan N.F."/>
            <person name="Baker D."/>
            <person name="Gharbi K."/>
            <person name="Hall N."/>
            <person name="Watson M."/>
            <person name="Adriaenssens E.M."/>
            <person name="Foster-Nyarko E."/>
            <person name="Jarju S."/>
            <person name="Secka A."/>
            <person name="Antonio M."/>
            <person name="Oren A."/>
            <person name="Chaudhuri R.R."/>
            <person name="La Ragione R."/>
            <person name="Hildebrand F."/>
            <person name="Pallen M.J."/>
        </authorList>
    </citation>
    <scope>NUCLEOTIDE SEQUENCE</scope>
    <source>
        <strain evidence="4">ChiHcec3-6078</strain>
    </source>
</reference>
<dbReference type="PANTHER" id="PTHR43479">
    <property type="entry name" value="ACREF/ENVCD OPERON REPRESSOR-RELATED"/>
    <property type="match status" value="1"/>
</dbReference>
<dbReference type="SUPFAM" id="SSF46689">
    <property type="entry name" value="Homeodomain-like"/>
    <property type="match status" value="1"/>
</dbReference>
<evidence type="ECO:0000256" key="2">
    <source>
        <dbReference type="PROSITE-ProRule" id="PRU00335"/>
    </source>
</evidence>
<evidence type="ECO:0000256" key="1">
    <source>
        <dbReference type="ARBA" id="ARBA00023125"/>
    </source>
</evidence>
<dbReference type="GO" id="GO:0003677">
    <property type="term" value="F:DNA binding"/>
    <property type="evidence" value="ECO:0007669"/>
    <property type="project" value="UniProtKB-UniRule"/>
</dbReference>
<feature type="domain" description="HTH tetR-type" evidence="3">
    <location>
        <begin position="4"/>
        <end position="64"/>
    </location>
</feature>
<protein>
    <submittedName>
        <fullName evidence="4">TetR/AcrR family transcriptional regulator</fullName>
    </submittedName>
</protein>
<proteinExistence type="predicted"/>
<dbReference type="InterPro" id="IPR001647">
    <property type="entry name" value="HTH_TetR"/>
</dbReference>
<dbReference type="InterPro" id="IPR009057">
    <property type="entry name" value="Homeodomain-like_sf"/>
</dbReference>
<dbReference type="PANTHER" id="PTHR43479:SF11">
    <property type="entry name" value="ACREF_ENVCD OPERON REPRESSOR-RELATED"/>
    <property type="match status" value="1"/>
</dbReference>
<evidence type="ECO:0000313" key="4">
    <source>
        <dbReference type="EMBL" id="HIU26601.1"/>
    </source>
</evidence>
<dbReference type="Proteomes" id="UP000824090">
    <property type="component" value="Unassembled WGS sequence"/>
</dbReference>
<dbReference type="AlphaFoldDB" id="A0A9D1L7B0"/>
<sequence>MEKRDAKKEFITAFWKLYEKKSIEKISVRELCLAAGYNRTTFYTHYDNIYHLLEEAVEELFTPLKTAIESAEDIGALLQGRAVEAIFSSYFPQRLKYVELLMKGDHYFLLSDKIKACILSILKTRARMNEKDMAEARLAVTYHISAVMGVLRSWFMSGKRISEKDILQTVFNISARGVFPFMKEKAEKYGF</sequence>
<accession>A0A9D1L7B0</accession>
<dbReference type="Gene3D" id="1.10.357.10">
    <property type="entry name" value="Tetracycline Repressor, domain 2"/>
    <property type="match status" value="1"/>
</dbReference>
<dbReference type="EMBL" id="DVMP01000158">
    <property type="protein sequence ID" value="HIU26601.1"/>
    <property type="molecule type" value="Genomic_DNA"/>
</dbReference>
<dbReference type="InterPro" id="IPR050624">
    <property type="entry name" value="HTH-type_Tx_Regulator"/>
</dbReference>
<evidence type="ECO:0000313" key="5">
    <source>
        <dbReference type="Proteomes" id="UP000824090"/>
    </source>
</evidence>
<name>A0A9D1L7B0_9FIRM</name>
<gene>
    <name evidence="4" type="ORF">IAC50_08935</name>
</gene>
<organism evidence="4 5">
    <name type="scientific">Candidatus Allocopromorpha excrementigallinarum</name>
    <dbReference type="NCBI Taxonomy" id="2840742"/>
    <lineage>
        <taxon>Bacteria</taxon>
        <taxon>Bacillati</taxon>
        <taxon>Bacillota</taxon>
        <taxon>Clostridia</taxon>
        <taxon>Eubacteriales</taxon>
        <taxon>Eubacteriaceae</taxon>
        <taxon>Eubacteriaceae incertae sedis</taxon>
        <taxon>Candidatus Allocopromorpha</taxon>
    </lineage>
</organism>
<dbReference type="PROSITE" id="PS50977">
    <property type="entry name" value="HTH_TETR_2"/>
    <property type="match status" value="1"/>
</dbReference>
<keyword evidence="1 2" id="KW-0238">DNA-binding</keyword>
<evidence type="ECO:0000259" key="3">
    <source>
        <dbReference type="PROSITE" id="PS50977"/>
    </source>
</evidence>
<reference evidence="4" key="1">
    <citation type="submission" date="2020-10" db="EMBL/GenBank/DDBJ databases">
        <authorList>
            <person name="Gilroy R."/>
        </authorList>
    </citation>
    <scope>NUCLEOTIDE SEQUENCE</scope>
    <source>
        <strain evidence="4">ChiHcec3-6078</strain>
    </source>
</reference>